<proteinExistence type="predicted"/>
<dbReference type="AlphaFoldDB" id="A0A4Y7L431"/>
<gene>
    <name evidence="1" type="ORF">C5167_042881</name>
</gene>
<accession>A0A4Y7L431</accession>
<evidence type="ECO:0000313" key="2">
    <source>
        <dbReference type="Proteomes" id="UP000316621"/>
    </source>
</evidence>
<sequence>MNDRGKSPLLHATMAGDMNIVDYPLGKGLILRHLTPKVTVLRIALLKKLFISTTDGIYHIWSSIGGDGEGRELYTYGGGGNSGSGKLYTYGGDGKFYICDGSGHGDDGGEEMYTYGGNNDASGRELHTYGGGGDCDGEGGDL</sequence>
<dbReference type="EMBL" id="CM010724">
    <property type="protein sequence ID" value="RZC80304.1"/>
    <property type="molecule type" value="Genomic_DNA"/>
</dbReference>
<protein>
    <submittedName>
        <fullName evidence="1">Uncharacterized protein</fullName>
    </submittedName>
</protein>
<dbReference type="Proteomes" id="UP000316621">
    <property type="component" value="Chromosome 10"/>
</dbReference>
<name>A0A4Y7L431_PAPSO</name>
<reference evidence="1 2" key="1">
    <citation type="journal article" date="2018" name="Science">
        <title>The opium poppy genome and morphinan production.</title>
        <authorList>
            <person name="Guo L."/>
            <person name="Winzer T."/>
            <person name="Yang X."/>
            <person name="Li Y."/>
            <person name="Ning Z."/>
            <person name="He Z."/>
            <person name="Teodor R."/>
            <person name="Lu Y."/>
            <person name="Bowser T.A."/>
            <person name="Graham I.A."/>
            <person name="Ye K."/>
        </authorList>
    </citation>
    <scope>NUCLEOTIDE SEQUENCE [LARGE SCALE GENOMIC DNA]</scope>
    <source>
        <strain evidence="2">cv. HN1</strain>
        <tissue evidence="1">Leaves</tissue>
    </source>
</reference>
<keyword evidence="2" id="KW-1185">Reference proteome</keyword>
<evidence type="ECO:0000313" key="1">
    <source>
        <dbReference type="EMBL" id="RZC80304.1"/>
    </source>
</evidence>
<organism evidence="1 2">
    <name type="scientific">Papaver somniferum</name>
    <name type="common">Opium poppy</name>
    <dbReference type="NCBI Taxonomy" id="3469"/>
    <lineage>
        <taxon>Eukaryota</taxon>
        <taxon>Viridiplantae</taxon>
        <taxon>Streptophyta</taxon>
        <taxon>Embryophyta</taxon>
        <taxon>Tracheophyta</taxon>
        <taxon>Spermatophyta</taxon>
        <taxon>Magnoliopsida</taxon>
        <taxon>Ranunculales</taxon>
        <taxon>Papaveraceae</taxon>
        <taxon>Papaveroideae</taxon>
        <taxon>Papaver</taxon>
    </lineage>
</organism>
<dbReference type="Gramene" id="RZC80304">
    <property type="protein sequence ID" value="RZC80304"/>
    <property type="gene ID" value="C5167_042881"/>
</dbReference>